<evidence type="ECO:0000313" key="2">
    <source>
        <dbReference type="Proteomes" id="UP001165121"/>
    </source>
</evidence>
<reference evidence="1" key="1">
    <citation type="submission" date="2023-04" db="EMBL/GenBank/DDBJ databases">
        <title>Phytophthora fragariaefolia NBRC 109709.</title>
        <authorList>
            <person name="Ichikawa N."/>
            <person name="Sato H."/>
            <person name="Tonouchi N."/>
        </authorList>
    </citation>
    <scope>NUCLEOTIDE SEQUENCE</scope>
    <source>
        <strain evidence="1">NBRC 109709</strain>
    </source>
</reference>
<gene>
    <name evidence="1" type="ORF">Pfra01_000651200</name>
</gene>
<accession>A0A9W6WW45</accession>
<dbReference type="EMBL" id="BSXT01000554">
    <property type="protein sequence ID" value="GMF29922.1"/>
    <property type="molecule type" value="Genomic_DNA"/>
</dbReference>
<dbReference type="Proteomes" id="UP001165121">
    <property type="component" value="Unassembled WGS sequence"/>
</dbReference>
<dbReference type="AlphaFoldDB" id="A0A9W6WW45"/>
<evidence type="ECO:0000313" key="1">
    <source>
        <dbReference type="EMBL" id="GMF29922.1"/>
    </source>
</evidence>
<sequence length="82" mass="9286">MDRHNSGDICRIDERDTIMRSQVIRRNRSALIDTNRSTHGGHNIHDTHDRYDGSIDTIDTMGSIDTIDTKGSIDKIYTIGTL</sequence>
<keyword evidence="2" id="KW-1185">Reference proteome</keyword>
<name>A0A9W6WW45_9STRA</name>
<proteinExistence type="predicted"/>
<protein>
    <submittedName>
        <fullName evidence="1">Unnamed protein product</fullName>
    </submittedName>
</protein>
<organism evidence="1 2">
    <name type="scientific">Phytophthora fragariaefolia</name>
    <dbReference type="NCBI Taxonomy" id="1490495"/>
    <lineage>
        <taxon>Eukaryota</taxon>
        <taxon>Sar</taxon>
        <taxon>Stramenopiles</taxon>
        <taxon>Oomycota</taxon>
        <taxon>Peronosporomycetes</taxon>
        <taxon>Peronosporales</taxon>
        <taxon>Peronosporaceae</taxon>
        <taxon>Phytophthora</taxon>
    </lineage>
</organism>
<comment type="caution">
    <text evidence="1">The sequence shown here is derived from an EMBL/GenBank/DDBJ whole genome shotgun (WGS) entry which is preliminary data.</text>
</comment>